<gene>
    <name evidence="2" type="ORF">Ahy_B01g052588</name>
</gene>
<evidence type="ECO:0000313" key="3">
    <source>
        <dbReference type="Proteomes" id="UP000289738"/>
    </source>
</evidence>
<proteinExistence type="predicted"/>
<dbReference type="PANTHER" id="PTHR16166:SF130">
    <property type="entry name" value="PROTEIN SORTING-ASSOCIATED PROTEIN, PUTATIVE (DUF1162)-RELATED"/>
    <property type="match status" value="1"/>
</dbReference>
<dbReference type="GO" id="GO:0006623">
    <property type="term" value="P:protein targeting to vacuole"/>
    <property type="evidence" value="ECO:0007669"/>
    <property type="project" value="TreeGrafter"/>
</dbReference>
<dbReference type="InterPro" id="IPR026847">
    <property type="entry name" value="VPS13"/>
</dbReference>
<reference evidence="2 3" key="1">
    <citation type="submission" date="2019-01" db="EMBL/GenBank/DDBJ databases">
        <title>Sequencing of cultivated peanut Arachis hypogaea provides insights into genome evolution and oil improvement.</title>
        <authorList>
            <person name="Chen X."/>
        </authorList>
    </citation>
    <scope>NUCLEOTIDE SEQUENCE [LARGE SCALE GENOMIC DNA]</scope>
    <source>
        <strain evidence="3">cv. Fuhuasheng</strain>
        <tissue evidence="2">Leaves</tissue>
    </source>
</reference>
<sequence length="3197" mass="358538">MPLKSFIRRKLLSLLQPWLREEPQLDIQLGFRHSLAVAENLRFDVSVLNRLFNSPSCLFIKELTIEHLTLRFSPWHSVAFDIEVHGVRVVLAFEMPDEEVSARRLRSSKFDYTDYLRKRLEVLDPEGCSLHHVLESIVFADPERKDLTSSFLNLIMKSSHLEAHDINMEIQFPIFNDEFMCFGEVKNFSARSDHLDQKCLFRGFLTTILIPVREGSYMLNCTGLRVGFIGKNQPDRALLSSDVHIFITLRDLQLVDCTLCFPELGFSFTPKDVSVFLVIHKLLSDKHNEARSARELWRIAANKIGHMTIIPMLSLQRLVGIIGQWKHYVDAYENLLLLVGYSTGPMWKMSISKMFQRKQVFSSARNNWKVISNIEKKLPAEGISLARRIARHRAALEVPSDCHEECLATSKFVCPFLSVLMLIWKVISKIICCFLNIFGKKIVEDSDIDGCLRSSGKDLYQRCCFVLNFGKIIVRLSQINEIQPSAYEKLHAHTGIAYSDFLPLCFCIDQFLLVTIKDNFGQRVFVSCGQMKVEPAPLTVFPEASPMNKLNTDEENGEEGTQGSILWCEPAKSFVLSESNVAQAEDTCDSHVHSFMGKLSASWKGICSSFSESEIEYSENPCLLCKFETSSAYQDNKNPCFGFCEFGFMLGKINLFLTHFSVSSVSLLVSQIQHVCTADRKEASDAPNLVHKAENAWVDTYEYYAKQMIIYLLQKLPQNHFHFGAFVDGVRRQTSDSTFSGKTNHCTDIISQNHFHFGAFVDGPFVRFSLKREAALDGQDINDIASHDNFDINFDFHDIEVAVGSPSLLDMSPLTDPFGLDDAKAEYITLEPCVVDIPKPDNDKYVSSGKISIGSYIHQNGLNVYLEELEDKHQIQLLVVKPIIVQILSVRNYIYSLCTTMSAFSASWDITAGGFTVFSFLDEVYMICKAVAHLSSVVSYMFSSSEDVDCWHPEILKQEAMFPEPDSCEPTIEGALPTNNICSFFINGTCRFESMDIILHNSRSYNGDGRTPVVNFLTGNKLAVQKLPDCGIWISIQQTSVVVSGEEEKMDIFTDLAEIISFLFTYQNSIGNNNDHIVPEKLLLQSVDCLHEVSLSGCTFTLCLGLVQNTSCSRNEFKTVGSSDANGHISDLVRGNNLTASERLITESPHSITVMGSPTIIGTSASARHCFLVNASVTNVVIGRCSTKRVLVEAHQSNKFMCMLSVGGEFQMVSWEIQGGLIVLETSSLAMAIDNYTSYLKHIRNLTSDVMQHNKAINQAGHGEESCDVNDEIHQEIVCTSQWTESESPNSFDLSLSHFALVFAHENDSGGIREIILEVDIHLKFESATTGKKLKAELSHLSILSQITHENLEHETTIPHFSSVRMKDFPSQLAFSEFQNSVECHAVSEGSSSRGPVPFHLSHQNQILKDLRASMSLERPADGSLHLCRCWFGVGSISGFDMTLSISEIQTILSMASSVSLLSLQDTTRSSERNHWSTSHNADNSLEAMIPDGAVVAIQDINQHMYFTVEGEENSFSIGGVIHYSLVGERALFRVKHLIQRRWKSTIMWFSLISLFAKNDMGVPLRLNSSPGSCFVDISCPNDGSCALWRVFPPEGGSYEGVTDWGEACNQPIKRSCCLVNKKNNCAIAFVDGAPEFVMKPGNPIKFKIFHDLSVGYDASDTVRYPRMAPQSRPQTDEESILLQGGKLPRIDINIEKITLHIVHELSDTKDLFPLICLFINNTQLIVQNLATKSRVIGTSTAGVQYYDALRNLWGELLHPVGICIFYRSNIQTTLPEYASHTVPAHFFCRAKELDISLSENSLDVLLFMIGKLNLSGPYMLQSSIILANCCKVENQRHSDIRSEDSDAATSVSIQLADFGSFATSSIPLLLSQTQIAWRTRIRSAEGSRTFPGPMIVIKISRNAEVGLSVVVSPLIRIHNETGFPLELQFQRAEPQGDEVASVVLEPGDYIDDSMAMFDAINFSGGVKRALMSLSIGNFLLSFRPRMTEELKKFERSLSLEWSTYVKGGKAVRLSGIFEKLNYRVRKALFSKSDKCSFSTAHCVLMSEGERVANMHFLIQTISRDIPVATPEKSAALLKKESLPVSLQEQKEIYLLPTVRMTNLLHSEIDVILSETDQLSTVGYDSIGKQATIAYGSTAVFCANPDVIYFTVTLTGSNSSSKLLNTGECVKKLLKKNRDVQHVDLNLDFDGGKFCATLRLYRGSRGMLEVVVFTSYSMKNNTDLEIYVLATKRWPLSRIELDNLKSHIPSELGLCLPPRTTRSWFLKPKSVQLKLLEDNTAEALLDLDSLSGLTEISFKKEEGSGVKSVTKLGMSIGPSGEFCVPSQMVTIVPRYVICNESEASITVRQCYFQDEMAGVISVGSKQRMPLQLKEGFSKTREFSVFEHFIRKHRSPSDNSLLYIQFQTNEPGLGWSGPVCIASLGHFFLKFRKQTKEVGISDSKMTEFAAVHVVEESSTLILSFYKPPNISLPYRIENSLHNLSITYYQKGLLEPEVLGPGSNADYAWDDLTLPHRLVVRINGSLQLQEIKLDKVRAWKPFYKLGKQRTLSTHLVLDKRPGDHAMEMEKVGYEIYAEGPTRVLRICEISNSFRGDNVLNLCAKVQVRVSQFAVHLLEHVKQEGDENELQDFTPFSVVKLGNLHMFMVYNQFSVQDVNFELKWNGAPFASMLRRHQLDYSGSSDSVLKIVFILLNSSSNLKQFRYSSIFLQPIDLNLDEETLMKIASFWRTSLSDSESQRFYFDHFEIHPIKIIANFIPGELNSSYSSTQEALRSLIHSVVKVPPIKNMVVELNGVLITHALITVRELFFKCAQHYSWYAMRAIYLAKGSPLLPPDFVSIFDDLASSSLDVFFDPSRGFANLPAFTSGTFKLISKCIKGEGFSGTKRYFGDLGKTLRSAGSNIAFAAVAEISDSVLKGAEANGFNGLVSGFHQGILKLAMEPSVLGTALMEGGPDRTILLDRSPGVDELYIEGYIQAMLDTVYRQEYLRVRVIDNQVILKNLPPNHTLICEIMDRVKEFLVSKALLKGDPSSMGLPLRRLRGESEWRIGPTVLTLCEHLFVSFAIRMLRKQANKFVIKIKWGKQSEVDSHKDAPAESNKMGQKLGFIRKWGIAKFVLSALLAYVDGRLCRSIPNPVARRVMAFDPRVVCGVYYTSGLCEKTRTVTQCTPRLVRKPPWLCRAKERSSSIALESKYTVYMS</sequence>
<protein>
    <recommendedName>
        <fullName evidence="1">Vacuolar protein sorting-associated protein 13 VPS13 adaptor binding domain-containing protein</fullName>
    </recommendedName>
</protein>
<evidence type="ECO:0000313" key="2">
    <source>
        <dbReference type="EMBL" id="RYR28455.1"/>
    </source>
</evidence>
<keyword evidence="3" id="KW-1185">Reference proteome</keyword>
<evidence type="ECO:0000259" key="1">
    <source>
        <dbReference type="Pfam" id="PF25036"/>
    </source>
</evidence>
<accession>A0A445APW9</accession>
<comment type="caution">
    <text evidence="2">The sequence shown here is derived from an EMBL/GenBank/DDBJ whole genome shotgun (WGS) entry which is preliminary data.</text>
</comment>
<dbReference type="EMBL" id="SDMP01000011">
    <property type="protein sequence ID" value="RYR28455.1"/>
    <property type="molecule type" value="Genomic_DNA"/>
</dbReference>
<dbReference type="Proteomes" id="UP000289738">
    <property type="component" value="Chromosome B01"/>
</dbReference>
<dbReference type="InterPro" id="IPR009543">
    <property type="entry name" value="VPS13_VAB"/>
</dbReference>
<name>A0A445APW9_ARAHY</name>
<dbReference type="Pfam" id="PF25036">
    <property type="entry name" value="VPS13_VAB"/>
    <property type="match status" value="1"/>
</dbReference>
<organism evidence="2 3">
    <name type="scientific">Arachis hypogaea</name>
    <name type="common">Peanut</name>
    <dbReference type="NCBI Taxonomy" id="3818"/>
    <lineage>
        <taxon>Eukaryota</taxon>
        <taxon>Viridiplantae</taxon>
        <taxon>Streptophyta</taxon>
        <taxon>Embryophyta</taxon>
        <taxon>Tracheophyta</taxon>
        <taxon>Spermatophyta</taxon>
        <taxon>Magnoliopsida</taxon>
        <taxon>eudicotyledons</taxon>
        <taxon>Gunneridae</taxon>
        <taxon>Pentapetalae</taxon>
        <taxon>rosids</taxon>
        <taxon>fabids</taxon>
        <taxon>Fabales</taxon>
        <taxon>Fabaceae</taxon>
        <taxon>Papilionoideae</taxon>
        <taxon>50 kb inversion clade</taxon>
        <taxon>dalbergioids sensu lato</taxon>
        <taxon>Dalbergieae</taxon>
        <taxon>Pterocarpus clade</taxon>
        <taxon>Arachis</taxon>
    </lineage>
</organism>
<feature type="domain" description="Vacuolar protein sorting-associated protein 13 VPS13 adaptor binding" evidence="1">
    <location>
        <begin position="2091"/>
        <end position="2509"/>
    </location>
</feature>
<dbReference type="STRING" id="3818.A0A445APW9"/>
<dbReference type="PANTHER" id="PTHR16166">
    <property type="entry name" value="VACUOLAR PROTEIN SORTING-ASSOCIATED PROTEIN VPS13"/>
    <property type="match status" value="1"/>
</dbReference>
<dbReference type="GO" id="GO:0045053">
    <property type="term" value="P:protein retention in Golgi apparatus"/>
    <property type="evidence" value="ECO:0007669"/>
    <property type="project" value="TreeGrafter"/>
</dbReference>